<proteinExistence type="predicted"/>
<evidence type="ECO:0000313" key="1">
    <source>
        <dbReference type="Proteomes" id="UP000887561"/>
    </source>
</evidence>
<evidence type="ECO:0000313" key="2">
    <source>
        <dbReference type="WBParaSite" id="scaffold2335_cov179.g4684"/>
    </source>
</evidence>
<keyword evidence="1" id="KW-1185">Reference proteome</keyword>
<reference evidence="2" key="1">
    <citation type="submission" date="2022-11" db="UniProtKB">
        <authorList>
            <consortium name="WormBaseParasite"/>
        </authorList>
    </citation>
    <scope>IDENTIFICATION</scope>
</reference>
<organism evidence="1 2">
    <name type="scientific">Meloidogyne javanica</name>
    <name type="common">Root-knot nematode worm</name>
    <dbReference type="NCBI Taxonomy" id="6303"/>
    <lineage>
        <taxon>Eukaryota</taxon>
        <taxon>Metazoa</taxon>
        <taxon>Ecdysozoa</taxon>
        <taxon>Nematoda</taxon>
        <taxon>Chromadorea</taxon>
        <taxon>Rhabditida</taxon>
        <taxon>Tylenchina</taxon>
        <taxon>Tylenchomorpha</taxon>
        <taxon>Tylenchoidea</taxon>
        <taxon>Meloidogynidae</taxon>
        <taxon>Meloidogyninae</taxon>
        <taxon>Meloidogyne</taxon>
        <taxon>Meloidogyne incognita group</taxon>
    </lineage>
</organism>
<dbReference type="AlphaFoldDB" id="A0A915M2J5"/>
<protein>
    <submittedName>
        <fullName evidence="2">Uncharacterized protein</fullName>
    </submittedName>
</protein>
<dbReference type="Proteomes" id="UP000887561">
    <property type="component" value="Unplaced"/>
</dbReference>
<name>A0A915M2J5_MELJA</name>
<dbReference type="WBParaSite" id="scaffold2335_cov179.g4684">
    <property type="protein sequence ID" value="scaffold2335_cov179.g4684"/>
    <property type="gene ID" value="scaffold2335_cov179.g4684"/>
</dbReference>
<accession>A0A915M2J5</accession>
<sequence>MKIKENSNLNEENIDYFRGMFLETIFYICSECREGFEIDGPQIEIELIKKTRKLVYDTIIEFNEEKIAKNVSDEIKESYEQTFPQKREEEIED</sequence>